<name>A0A3M6X868_HORWE</name>
<dbReference type="Proteomes" id="UP000282582">
    <property type="component" value="Unassembled WGS sequence"/>
</dbReference>
<sequence>MKTTVDHGPERERERERACEHKVQQERSLDTVQLQPPGPPIPGYYNYMRSAIVHGLPAQIASTAQVDATSHDLPVDPGTANNVGLQRRGNSHARERGPSGVGHPYELEAGEFTHAAASGELTYIGGAFDFSTKKLHVLEVPPEVEK</sequence>
<feature type="region of interest" description="Disordered" evidence="1">
    <location>
        <begin position="67"/>
        <end position="103"/>
    </location>
</feature>
<gene>
    <name evidence="3" type="ORF">D0866_06132</name>
    <name evidence="2" type="ORF">D0868_15060</name>
</gene>
<feature type="region of interest" description="Disordered" evidence="1">
    <location>
        <begin position="1"/>
        <end position="40"/>
    </location>
</feature>
<proteinExistence type="predicted"/>
<evidence type="ECO:0000313" key="2">
    <source>
        <dbReference type="EMBL" id="RMX86967.1"/>
    </source>
</evidence>
<evidence type="ECO:0000256" key="1">
    <source>
        <dbReference type="SAM" id="MobiDB-lite"/>
    </source>
</evidence>
<dbReference type="EMBL" id="QWIK01002411">
    <property type="protein sequence ID" value="RMX86967.1"/>
    <property type="molecule type" value="Genomic_DNA"/>
</dbReference>
<dbReference type="EMBL" id="QWIM01000566">
    <property type="protein sequence ID" value="RMY33141.1"/>
    <property type="molecule type" value="Genomic_DNA"/>
</dbReference>
<evidence type="ECO:0000313" key="3">
    <source>
        <dbReference type="EMBL" id="RMY33141.1"/>
    </source>
</evidence>
<evidence type="ECO:0000313" key="4">
    <source>
        <dbReference type="Proteomes" id="UP000276864"/>
    </source>
</evidence>
<reference evidence="4 5" key="1">
    <citation type="journal article" date="2018" name="BMC Genomics">
        <title>Genomic evidence for intraspecific hybridization in a clonal and extremely halotolerant yeast.</title>
        <authorList>
            <person name="Gostincar C."/>
            <person name="Stajich J.E."/>
            <person name="Zupancic J."/>
            <person name="Zalar P."/>
            <person name="Gunde-Cimerman N."/>
        </authorList>
    </citation>
    <scope>NUCLEOTIDE SEQUENCE [LARGE SCALE GENOMIC DNA]</scope>
    <source>
        <strain evidence="3 4">EXF-6651</strain>
        <strain evidence="2 5">EXF-6654</strain>
    </source>
</reference>
<feature type="compositionally biased region" description="Basic and acidic residues" evidence="1">
    <location>
        <begin position="1"/>
        <end position="29"/>
    </location>
</feature>
<accession>A0A3M6X868</accession>
<comment type="caution">
    <text evidence="2">The sequence shown here is derived from an EMBL/GenBank/DDBJ whole genome shotgun (WGS) entry which is preliminary data.</text>
</comment>
<evidence type="ECO:0000313" key="5">
    <source>
        <dbReference type="Proteomes" id="UP000282582"/>
    </source>
</evidence>
<protein>
    <submittedName>
        <fullName evidence="2">Uncharacterized protein</fullName>
    </submittedName>
</protein>
<dbReference type="Proteomes" id="UP000276864">
    <property type="component" value="Unassembled WGS sequence"/>
</dbReference>
<organism evidence="2 5">
    <name type="scientific">Hortaea werneckii</name>
    <name type="common">Black yeast</name>
    <name type="synonym">Cladosporium werneckii</name>
    <dbReference type="NCBI Taxonomy" id="91943"/>
    <lineage>
        <taxon>Eukaryota</taxon>
        <taxon>Fungi</taxon>
        <taxon>Dikarya</taxon>
        <taxon>Ascomycota</taxon>
        <taxon>Pezizomycotina</taxon>
        <taxon>Dothideomycetes</taxon>
        <taxon>Dothideomycetidae</taxon>
        <taxon>Mycosphaerellales</taxon>
        <taxon>Teratosphaeriaceae</taxon>
        <taxon>Hortaea</taxon>
    </lineage>
</organism>
<dbReference type="AlphaFoldDB" id="A0A3M6X868"/>